<proteinExistence type="predicted"/>
<reference evidence="3" key="1">
    <citation type="journal article" date="2020" name="mSystems">
        <title>Genome- and Community-Level Interaction Insights into Carbon Utilization and Element Cycling Functions of Hydrothermarchaeota in Hydrothermal Sediment.</title>
        <authorList>
            <person name="Zhou Z."/>
            <person name="Liu Y."/>
            <person name="Xu W."/>
            <person name="Pan J."/>
            <person name="Luo Z.H."/>
            <person name="Li M."/>
        </authorList>
    </citation>
    <scope>NUCLEOTIDE SEQUENCE [LARGE SCALE GENOMIC DNA]</scope>
    <source>
        <strain evidence="3">SpSt-776</strain>
    </source>
</reference>
<organism evidence="3">
    <name type="scientific">Desulfobacca acetoxidans</name>
    <dbReference type="NCBI Taxonomy" id="60893"/>
    <lineage>
        <taxon>Bacteria</taxon>
        <taxon>Pseudomonadati</taxon>
        <taxon>Thermodesulfobacteriota</taxon>
        <taxon>Desulfobaccia</taxon>
        <taxon>Desulfobaccales</taxon>
        <taxon>Desulfobaccaceae</taxon>
        <taxon>Desulfobacca</taxon>
    </lineage>
</organism>
<feature type="domain" description="Gfo/Idh/MocA-like oxidoreductase N-terminal" evidence="1">
    <location>
        <begin position="5"/>
        <end position="121"/>
    </location>
</feature>
<sequence>MRNKLRAGVIGVGYLGRFHADKYAALPETELVGVADLDLHKAQTVAATLNAQAFADYRRMLPQVDLVSVAVTTQEHFRVVRDCLEAGCHVLVEKPIASSSEDARQLVQLARERGRLLMVGHLERFHSALQELKRFVTIPRFIESHRLAFFKERGTDVDVVLDLMIHDLDHVLSLVPAPVEEIRAVGVSVLTDKVDLANVRLEFADGCIANLTASRMSLKSMRRFRLFQPDAYLAVDFELGEFTCAFKQPGAGGPIPGIALEQRLFPKEDVLLKEIQAFVRAVSAGKEPPVTGEDGLAALCLAQDIMADMQKARG</sequence>
<dbReference type="SUPFAM" id="SSF51735">
    <property type="entry name" value="NAD(P)-binding Rossmann-fold domains"/>
    <property type="match status" value="1"/>
</dbReference>
<dbReference type="PANTHER" id="PTHR43377:SF1">
    <property type="entry name" value="BILIVERDIN REDUCTASE A"/>
    <property type="match status" value="1"/>
</dbReference>
<dbReference type="AlphaFoldDB" id="A0A7C3SKJ4"/>
<name>A0A7C3SKJ4_9BACT</name>
<dbReference type="GO" id="GO:0000166">
    <property type="term" value="F:nucleotide binding"/>
    <property type="evidence" value="ECO:0007669"/>
    <property type="project" value="InterPro"/>
</dbReference>
<dbReference type="Pfam" id="PF22725">
    <property type="entry name" value="GFO_IDH_MocA_C3"/>
    <property type="match status" value="1"/>
</dbReference>
<dbReference type="EMBL" id="DTHB01000053">
    <property type="protein sequence ID" value="HGB15479.1"/>
    <property type="molecule type" value="Genomic_DNA"/>
</dbReference>
<dbReference type="Pfam" id="PF01408">
    <property type="entry name" value="GFO_IDH_MocA"/>
    <property type="match status" value="1"/>
</dbReference>
<protein>
    <submittedName>
        <fullName evidence="3">Gfo/Idh/MocA family oxidoreductase</fullName>
    </submittedName>
</protein>
<evidence type="ECO:0000259" key="2">
    <source>
        <dbReference type="Pfam" id="PF22725"/>
    </source>
</evidence>
<dbReference type="InterPro" id="IPR000683">
    <property type="entry name" value="Gfo/Idh/MocA-like_OxRdtase_N"/>
</dbReference>
<dbReference type="Gene3D" id="3.40.50.720">
    <property type="entry name" value="NAD(P)-binding Rossmann-like Domain"/>
    <property type="match status" value="1"/>
</dbReference>
<dbReference type="InterPro" id="IPR055170">
    <property type="entry name" value="GFO_IDH_MocA-like_dom"/>
</dbReference>
<accession>A0A7C3SKJ4</accession>
<dbReference type="SUPFAM" id="SSF55347">
    <property type="entry name" value="Glyceraldehyde-3-phosphate dehydrogenase-like, C-terminal domain"/>
    <property type="match status" value="1"/>
</dbReference>
<evidence type="ECO:0000259" key="1">
    <source>
        <dbReference type="Pfam" id="PF01408"/>
    </source>
</evidence>
<comment type="caution">
    <text evidence="3">The sequence shown here is derived from an EMBL/GenBank/DDBJ whole genome shotgun (WGS) entry which is preliminary data.</text>
</comment>
<gene>
    <name evidence="3" type="ORF">ENV62_09635</name>
</gene>
<dbReference type="Gene3D" id="3.30.360.10">
    <property type="entry name" value="Dihydrodipicolinate Reductase, domain 2"/>
    <property type="match status" value="1"/>
</dbReference>
<feature type="domain" description="GFO/IDH/MocA-like oxidoreductase" evidence="2">
    <location>
        <begin position="156"/>
        <end position="225"/>
    </location>
</feature>
<dbReference type="PANTHER" id="PTHR43377">
    <property type="entry name" value="BILIVERDIN REDUCTASE A"/>
    <property type="match status" value="1"/>
</dbReference>
<dbReference type="InterPro" id="IPR036291">
    <property type="entry name" value="NAD(P)-bd_dom_sf"/>
</dbReference>
<evidence type="ECO:0000313" key="3">
    <source>
        <dbReference type="EMBL" id="HGB15479.1"/>
    </source>
</evidence>
<dbReference type="InterPro" id="IPR051450">
    <property type="entry name" value="Gfo/Idh/MocA_Oxidoreductases"/>
</dbReference>